<dbReference type="EMBL" id="UINC01130693">
    <property type="protein sequence ID" value="SVD11918.1"/>
    <property type="molecule type" value="Genomic_DNA"/>
</dbReference>
<dbReference type="AlphaFoldDB" id="A0A382SRV8"/>
<proteinExistence type="predicted"/>
<evidence type="ECO:0000313" key="2">
    <source>
        <dbReference type="EMBL" id="SVD11918.1"/>
    </source>
</evidence>
<organism evidence="2">
    <name type="scientific">marine metagenome</name>
    <dbReference type="NCBI Taxonomy" id="408172"/>
    <lineage>
        <taxon>unclassified sequences</taxon>
        <taxon>metagenomes</taxon>
        <taxon>ecological metagenomes</taxon>
    </lineage>
</organism>
<protein>
    <submittedName>
        <fullName evidence="2">Uncharacterized protein</fullName>
    </submittedName>
</protein>
<keyword evidence="1" id="KW-0812">Transmembrane</keyword>
<feature type="transmembrane region" description="Helical" evidence="1">
    <location>
        <begin position="24"/>
        <end position="45"/>
    </location>
</feature>
<accession>A0A382SRV8</accession>
<reference evidence="2" key="1">
    <citation type="submission" date="2018-05" db="EMBL/GenBank/DDBJ databases">
        <authorList>
            <person name="Lanie J.A."/>
            <person name="Ng W.-L."/>
            <person name="Kazmierczak K.M."/>
            <person name="Andrzejewski T.M."/>
            <person name="Davidsen T.M."/>
            <person name="Wayne K.J."/>
            <person name="Tettelin H."/>
            <person name="Glass J.I."/>
            <person name="Rusch D."/>
            <person name="Podicherti R."/>
            <person name="Tsui H.-C.T."/>
            <person name="Winkler M.E."/>
        </authorList>
    </citation>
    <scope>NUCLEOTIDE SEQUENCE</scope>
</reference>
<keyword evidence="1" id="KW-0472">Membrane</keyword>
<keyword evidence="1" id="KW-1133">Transmembrane helix</keyword>
<name>A0A382SRV8_9ZZZZ</name>
<feature type="transmembrane region" description="Helical" evidence="1">
    <location>
        <begin position="57"/>
        <end position="75"/>
    </location>
</feature>
<evidence type="ECO:0000256" key="1">
    <source>
        <dbReference type="SAM" id="Phobius"/>
    </source>
</evidence>
<sequence>MILILIVVLAIPFAIIDERRFLFPLFPFVIILSTIPIQRVTNYGLSTFSFNERQKSVFLVIVVGVVLLLSATFTMKVGEFGYGLPNSVLEHEKIEFTKYLVENFDGRILHDEDVIDYLVYVSLTQDDNADFKEFKSPRGKDPYPDLYEPGKVVELQVNGKTIEELITNGETIGLKYIGILEKGSYFFPFMNDLYYNEEKYPYMEKIFDSNEMNYKEFKMKAFEINYEKFYLIKNKG</sequence>
<gene>
    <name evidence="2" type="ORF">METZ01_LOCUS364772</name>
</gene>